<dbReference type="CDD" id="cd09972">
    <property type="entry name" value="LOTUS_TDRD_OSKAR"/>
    <property type="match status" value="1"/>
</dbReference>
<dbReference type="PANTHER" id="PTHR22948:SF29">
    <property type="entry name" value="FI02030P-RELATED"/>
    <property type="match status" value="1"/>
</dbReference>
<dbReference type="Gene3D" id="2.30.30.140">
    <property type="match status" value="3"/>
</dbReference>
<evidence type="ECO:0000256" key="2">
    <source>
        <dbReference type="ARBA" id="ARBA00022490"/>
    </source>
</evidence>
<dbReference type="SUPFAM" id="SSF63748">
    <property type="entry name" value="Tudor/PWWP/MBT"/>
    <property type="match status" value="3"/>
</dbReference>
<evidence type="ECO:0000313" key="8">
    <source>
        <dbReference type="EMBL" id="JAC13638.1"/>
    </source>
</evidence>
<accession>A0A023EWV9</accession>
<dbReference type="PROSITE" id="PS50304">
    <property type="entry name" value="TUDOR"/>
    <property type="match status" value="1"/>
</dbReference>
<dbReference type="AlphaFoldDB" id="A0A023EWV9"/>
<keyword evidence="4" id="KW-0744">Spermatogenesis</keyword>
<feature type="non-terminal residue" evidence="8">
    <location>
        <position position="1"/>
    </location>
</feature>
<dbReference type="InterPro" id="IPR002999">
    <property type="entry name" value="Tudor"/>
</dbReference>
<comment type="subcellular location">
    <subcellularLocation>
        <location evidence="1">Cytoplasm</location>
    </subcellularLocation>
</comment>
<feature type="compositionally biased region" description="Basic and acidic residues" evidence="5">
    <location>
        <begin position="105"/>
        <end position="117"/>
    </location>
</feature>
<feature type="domain" description="Tudor" evidence="6">
    <location>
        <begin position="1007"/>
        <end position="1065"/>
    </location>
</feature>
<evidence type="ECO:0000259" key="6">
    <source>
        <dbReference type="PROSITE" id="PS50304"/>
    </source>
</evidence>
<dbReference type="PROSITE" id="PS51644">
    <property type="entry name" value="HTH_OST"/>
    <property type="match status" value="1"/>
</dbReference>
<feature type="compositionally biased region" description="Polar residues" evidence="5">
    <location>
        <begin position="132"/>
        <end position="141"/>
    </location>
</feature>
<proteinExistence type="evidence at transcript level"/>
<evidence type="ECO:0000256" key="3">
    <source>
        <dbReference type="ARBA" id="ARBA00022737"/>
    </source>
</evidence>
<dbReference type="InterPro" id="IPR025605">
    <property type="entry name" value="OST-HTH/LOTUS_dom"/>
</dbReference>
<reference evidence="8" key="1">
    <citation type="journal article" date="2014" name="PLoS Negl. Trop. Dis.">
        <title>An updated insight into the Sialotranscriptome of Triatoma infestans: developmental stage and geographic variations.</title>
        <authorList>
            <person name="Schwarz A."/>
            <person name="Medrano-Mercado N."/>
            <person name="Schaub G.A."/>
            <person name="Struchiner C.J."/>
            <person name="Bargues M.D."/>
            <person name="Levy M.Z."/>
            <person name="Ribeiro J.M."/>
        </authorList>
    </citation>
    <scope>NUCLEOTIDE SEQUENCE</scope>
    <source>
        <strain evidence="8">Chile</strain>
        <tissue evidence="8">Salivary glands</tissue>
    </source>
</reference>
<feature type="region of interest" description="Disordered" evidence="5">
    <location>
        <begin position="81"/>
        <end position="170"/>
    </location>
</feature>
<keyword evidence="3" id="KW-0677">Repeat</keyword>
<dbReference type="Gene3D" id="2.40.50.90">
    <property type="match status" value="3"/>
</dbReference>
<dbReference type="InterPro" id="IPR035437">
    <property type="entry name" value="SNase_OB-fold_sf"/>
</dbReference>
<evidence type="ECO:0000256" key="4">
    <source>
        <dbReference type="ARBA" id="ARBA00022871"/>
    </source>
</evidence>
<dbReference type="SMART" id="SM00333">
    <property type="entry name" value="TUDOR"/>
    <property type="match status" value="3"/>
</dbReference>
<dbReference type="GO" id="GO:0007283">
    <property type="term" value="P:spermatogenesis"/>
    <property type="evidence" value="ECO:0007669"/>
    <property type="project" value="UniProtKB-KW"/>
</dbReference>
<sequence>KKQVITNLRACLISSQGGIPANSLNNDYKQLLGEHIPFRKLGFTNLESFLKSIPEINLRNVNGTTLVEAKKTACSTHITKLVEKQRKGGRKRSRKSNKLKCPPRPKGERFTAPRFEKSQSGNRGKPPPPPTMDNQENQTRAYKSPPPILHAPKSPPIQSQTNLPNFTPMPTQFTNPNIASPSPQYSFVVPPTPTQFHLCPQPHVTPVSPIMPPLMRNVSPTLMLKQQTLELRQFQQFPPQQDIPPLMPLMAQQLSFSKKKSKTLAQKRLEALKKIKLDIKNNMNIANFKTALPIPTDLSEDSFYYKLLDFVNERGWPEPEVSLSQQKCGNIICTISIKCSKPGEQSYMSIGEQQFTTYPNEIRDPYQALEEGSKNAFITITRKSSENYAVTNDPNVILGRIAEMVHDKSNGVWAFQIEKDYEEKFHESLPPKWIDIVMNSNILMAMDLGQSYVVKPFTDQNSFSNHGGTSSEAEAEFLEYYKEDIKSNGNLPQRSNTKNFYKDEVKISPINQIVIPKLKPPMDKQWDVFISRAQSYSEIWIRLVGEEYSQKLEDLTTNLELHYHNDNSRVLSQIDKYYAAVCDDSVYRIIVKEIYKNEALVHFVDYGDDEIIPLSAIKELLPKFCTLPSQALLVNLSGLEYASKLDYREDIMDAIIGKSYVAFVEEREPYYLVLFDTSTNIDVDINEMLIDTIFSETLYQPMVLEIGAVTEVRVSHVDNNGEVFIQLTNSLALDFLQERLEEINKGEYDNNKIIELNFNKIYLFKHMEKLQRVIVSPITNYLKDKVDVFFVDEGKTETVSITDLTEVADTYGILSKIPHQAIRIYLKDIPPVKLTKNKINKLREIAPPNRPVISKVVEIVSTPKTDIPVLELFIRNQTDRLLSSVNHSIELEDLLESNGESDIIHQIENLRITDSGAIKVVDNSPARTLMPTQIEDRDIFVWNGKGDLFTTLRAEIPAVGEKYFEIYVDDVANPTNFTVQPLKYLFELNNLTKEMKQFYDKTKPVLNNPYQFEVYAVKSFDGYWYRASVHRILNDDITVRLCDFGHLDVVTLGCMRPLHKKFMTLPFLGFKATLAGISAKYKDWNASDCIRIKDLIKGKKFNSIIKEVAHLKDEIILSLEITDTSSSLDINIAHQLVLEGIAVYI</sequence>
<dbReference type="Gene3D" id="3.30.420.610">
    <property type="entry name" value="LOTUS domain-like"/>
    <property type="match status" value="2"/>
</dbReference>
<dbReference type="InterPro" id="IPR050621">
    <property type="entry name" value="Tudor_domain_containing"/>
</dbReference>
<feature type="compositionally biased region" description="Basic residues" evidence="5">
    <location>
        <begin position="87"/>
        <end position="103"/>
    </location>
</feature>
<dbReference type="Pfam" id="PF12872">
    <property type="entry name" value="OST-HTH"/>
    <property type="match status" value="1"/>
</dbReference>
<feature type="compositionally biased region" description="Polar residues" evidence="5">
    <location>
        <begin position="156"/>
        <end position="170"/>
    </location>
</feature>
<evidence type="ECO:0000256" key="5">
    <source>
        <dbReference type="SAM" id="MobiDB-lite"/>
    </source>
</evidence>
<feature type="compositionally biased region" description="Pro residues" evidence="5">
    <location>
        <begin position="144"/>
        <end position="155"/>
    </location>
</feature>
<dbReference type="GO" id="GO:0005737">
    <property type="term" value="C:cytoplasm"/>
    <property type="evidence" value="ECO:0007669"/>
    <property type="project" value="UniProtKB-SubCell"/>
</dbReference>
<keyword evidence="4" id="KW-0221">Differentiation</keyword>
<dbReference type="InterPro" id="IPR041966">
    <property type="entry name" value="LOTUS-like"/>
</dbReference>
<dbReference type="GO" id="GO:0030154">
    <property type="term" value="P:cell differentiation"/>
    <property type="evidence" value="ECO:0007669"/>
    <property type="project" value="UniProtKB-ARBA"/>
</dbReference>
<feature type="domain" description="HTH OST-type" evidence="7">
    <location>
        <begin position="1"/>
        <end position="71"/>
    </location>
</feature>
<evidence type="ECO:0000259" key="7">
    <source>
        <dbReference type="PROSITE" id="PS51644"/>
    </source>
</evidence>
<dbReference type="Pfam" id="PF00567">
    <property type="entry name" value="TUDOR"/>
    <property type="match status" value="3"/>
</dbReference>
<dbReference type="EMBL" id="GBBI01005074">
    <property type="protein sequence ID" value="JAC13638.1"/>
    <property type="molecule type" value="mRNA"/>
</dbReference>
<evidence type="ECO:0000256" key="1">
    <source>
        <dbReference type="ARBA" id="ARBA00004496"/>
    </source>
</evidence>
<protein>
    <submittedName>
        <fullName evidence="8">Putative transcriptional coactivator</fullName>
    </submittedName>
</protein>
<name>A0A023EWV9_TRIIF</name>
<dbReference type="PANTHER" id="PTHR22948">
    <property type="entry name" value="TUDOR DOMAIN CONTAINING PROTEIN"/>
    <property type="match status" value="1"/>
</dbReference>
<organism evidence="8">
    <name type="scientific">Triatoma infestans</name>
    <name type="common">Assassin bug</name>
    <dbReference type="NCBI Taxonomy" id="30076"/>
    <lineage>
        <taxon>Eukaryota</taxon>
        <taxon>Metazoa</taxon>
        <taxon>Ecdysozoa</taxon>
        <taxon>Arthropoda</taxon>
        <taxon>Hexapoda</taxon>
        <taxon>Insecta</taxon>
        <taxon>Pterygota</taxon>
        <taxon>Neoptera</taxon>
        <taxon>Paraneoptera</taxon>
        <taxon>Hemiptera</taxon>
        <taxon>Heteroptera</taxon>
        <taxon>Panheteroptera</taxon>
        <taxon>Cimicomorpha</taxon>
        <taxon>Reduviidae</taxon>
        <taxon>Triatominae</taxon>
        <taxon>Triatoma</taxon>
    </lineage>
</organism>
<keyword evidence="2" id="KW-0963">Cytoplasm</keyword>